<dbReference type="EMBL" id="LR862131">
    <property type="protein sequence ID" value="CAD1836580.1"/>
    <property type="molecule type" value="Genomic_DNA"/>
</dbReference>
<dbReference type="SUPFAM" id="SSF117281">
    <property type="entry name" value="Kelch motif"/>
    <property type="match status" value="1"/>
</dbReference>
<dbReference type="SMART" id="SM00612">
    <property type="entry name" value="Kelch"/>
    <property type="match status" value="3"/>
</dbReference>
<dbReference type="GO" id="GO:0005634">
    <property type="term" value="C:nucleus"/>
    <property type="evidence" value="ECO:0007669"/>
    <property type="project" value="UniProtKB-ARBA"/>
</dbReference>
<feature type="domain" description="F-box" evidence="4">
    <location>
        <begin position="96"/>
        <end position="142"/>
    </location>
</feature>
<dbReference type="Gene3D" id="2.120.10.80">
    <property type="entry name" value="Kelch-type beta propeller"/>
    <property type="match status" value="1"/>
</dbReference>
<feature type="compositionally biased region" description="Basic and acidic residues" evidence="3">
    <location>
        <begin position="29"/>
        <end position="46"/>
    </location>
</feature>
<gene>
    <name evidence="5" type="ORF">CB5_LOCUS19791</name>
</gene>
<dbReference type="AlphaFoldDB" id="A0A6V7Q0N8"/>
<dbReference type="InterPro" id="IPR001810">
    <property type="entry name" value="F-box_dom"/>
</dbReference>
<dbReference type="InterPro" id="IPR006652">
    <property type="entry name" value="Kelch_1"/>
</dbReference>
<sequence length="446" mass="49625">MPNGTKPTALGFACWFDLDLKGAKKNTEKDLMSKDEERQGVCDKEGNSNIHRKNGTSRGLMQIEIPSECGGSGLVNGSGTFIPRDGDSSRPNDVDNSYLPSLDDEVAVRILARVPRSQFQNLRLVNRRYNSLIMSSELYNMRENIGITDPKVLLLASGELRWWCYEPYTGSHRELPILPSDICFSSSDKETLCVGNHLLVSGKEIEDPAIWRYELESDRWFHGPRMINPRFLFASANCGNVACVAGGISLGAGLSILNTAEKYDPKTKSWEPLPRMNRRRKLCSGFCMDRKFYVIGGQNENGDNLACGECYDFTRNAWELIPGMAEDFSSGSSQSPPLVAVVNNELYSLEASSNQLKVYLKNSNTWKELGKVPVRADIRKGWGVAFKSLGDELLIIGCVEETKTGQGMTVCTCVPNPDLDFVRWCVLQSGTDKWCSFILNCAIMMA</sequence>
<dbReference type="PANTHER" id="PTHR46122">
    <property type="entry name" value="GALACTOSE OXIDASE/KELCH REPEAT PROTEIN-RELATED"/>
    <property type="match status" value="1"/>
</dbReference>
<protein>
    <recommendedName>
        <fullName evidence="4">F-box domain-containing protein</fullName>
    </recommendedName>
</protein>
<evidence type="ECO:0000313" key="5">
    <source>
        <dbReference type="EMBL" id="CAD1836580.1"/>
    </source>
</evidence>
<evidence type="ECO:0000256" key="3">
    <source>
        <dbReference type="SAM" id="MobiDB-lite"/>
    </source>
</evidence>
<keyword evidence="2" id="KW-0677">Repeat</keyword>
<evidence type="ECO:0000259" key="4">
    <source>
        <dbReference type="PROSITE" id="PS50181"/>
    </source>
</evidence>
<evidence type="ECO:0000256" key="1">
    <source>
        <dbReference type="ARBA" id="ARBA00022441"/>
    </source>
</evidence>
<accession>A0A6V7Q0N8</accession>
<proteinExistence type="predicted"/>
<dbReference type="InterPro" id="IPR036047">
    <property type="entry name" value="F-box-like_dom_sf"/>
</dbReference>
<dbReference type="InterPro" id="IPR015915">
    <property type="entry name" value="Kelch-typ_b-propeller"/>
</dbReference>
<dbReference type="InterPro" id="IPR052439">
    <property type="entry name" value="F-box/Kelch-repeat"/>
</dbReference>
<name>A0A6V7Q0N8_ANACO</name>
<dbReference type="CDD" id="cd22152">
    <property type="entry name" value="F-box_AtAFR-like"/>
    <property type="match status" value="1"/>
</dbReference>
<evidence type="ECO:0000256" key="2">
    <source>
        <dbReference type="ARBA" id="ARBA00022737"/>
    </source>
</evidence>
<dbReference type="Pfam" id="PF01344">
    <property type="entry name" value="Kelch_1"/>
    <property type="match status" value="2"/>
</dbReference>
<keyword evidence="1" id="KW-0880">Kelch repeat</keyword>
<dbReference type="Pfam" id="PF00646">
    <property type="entry name" value="F-box"/>
    <property type="match status" value="1"/>
</dbReference>
<dbReference type="PANTHER" id="PTHR46122:SF5">
    <property type="entry name" value="F-BOX DOMAIN-CONTAINING PROTEIN"/>
    <property type="match status" value="1"/>
</dbReference>
<feature type="region of interest" description="Disordered" evidence="3">
    <location>
        <begin position="29"/>
        <end position="54"/>
    </location>
</feature>
<reference evidence="5" key="1">
    <citation type="submission" date="2020-07" db="EMBL/GenBank/DDBJ databases">
        <authorList>
            <person name="Lin J."/>
        </authorList>
    </citation>
    <scope>NUCLEOTIDE SEQUENCE</scope>
</reference>
<dbReference type="SUPFAM" id="SSF81383">
    <property type="entry name" value="F-box domain"/>
    <property type="match status" value="1"/>
</dbReference>
<dbReference type="PROSITE" id="PS50181">
    <property type="entry name" value="FBOX"/>
    <property type="match status" value="1"/>
</dbReference>
<organism evidence="5">
    <name type="scientific">Ananas comosus var. bracteatus</name>
    <name type="common">red pineapple</name>
    <dbReference type="NCBI Taxonomy" id="296719"/>
    <lineage>
        <taxon>Eukaryota</taxon>
        <taxon>Viridiplantae</taxon>
        <taxon>Streptophyta</taxon>
        <taxon>Embryophyta</taxon>
        <taxon>Tracheophyta</taxon>
        <taxon>Spermatophyta</taxon>
        <taxon>Magnoliopsida</taxon>
        <taxon>Liliopsida</taxon>
        <taxon>Poales</taxon>
        <taxon>Bromeliaceae</taxon>
        <taxon>Bromelioideae</taxon>
        <taxon>Ananas</taxon>
    </lineage>
</organism>